<comment type="caution">
    <text evidence="2">The sequence shown here is derived from an EMBL/GenBank/DDBJ whole genome shotgun (WGS) entry which is preliminary data.</text>
</comment>
<evidence type="ECO:0000313" key="3">
    <source>
        <dbReference type="Proteomes" id="UP001140076"/>
    </source>
</evidence>
<keyword evidence="3" id="KW-1185">Reference proteome</keyword>
<evidence type="ECO:0000256" key="1">
    <source>
        <dbReference type="SAM" id="MobiDB-lite"/>
    </source>
</evidence>
<feature type="region of interest" description="Disordered" evidence="1">
    <location>
        <begin position="42"/>
        <end position="71"/>
    </location>
</feature>
<protein>
    <submittedName>
        <fullName evidence="2">Uncharacterized protein</fullName>
    </submittedName>
</protein>
<proteinExistence type="predicted"/>
<dbReference type="Proteomes" id="UP001140076">
    <property type="component" value="Unassembled WGS sequence"/>
</dbReference>
<feature type="compositionally biased region" description="Basic and acidic residues" evidence="1">
    <location>
        <begin position="62"/>
        <end position="71"/>
    </location>
</feature>
<dbReference type="EMBL" id="JAJAQC010000025">
    <property type="protein sequence ID" value="MDA0565726.1"/>
    <property type="molecule type" value="Genomic_DNA"/>
</dbReference>
<dbReference type="RefSeq" id="WP_270072998.1">
    <property type="nucleotide sequence ID" value="NZ_JAJAQC010000025.1"/>
</dbReference>
<reference evidence="2" key="1">
    <citation type="submission" date="2021-10" db="EMBL/GenBank/DDBJ databases">
        <title>Streptomonospora sp. nov., isolated from mangrove soil.</title>
        <authorList>
            <person name="Chen X."/>
            <person name="Ge X."/>
            <person name="Liu W."/>
        </authorList>
    </citation>
    <scope>NUCLEOTIDE SEQUENCE</scope>
    <source>
        <strain evidence="2">S1-112</strain>
    </source>
</reference>
<feature type="compositionally biased region" description="Basic and acidic residues" evidence="1">
    <location>
        <begin position="42"/>
        <end position="52"/>
    </location>
</feature>
<organism evidence="2 3">
    <name type="scientific">Streptomonospora mangrovi</name>
    <dbReference type="NCBI Taxonomy" id="2883123"/>
    <lineage>
        <taxon>Bacteria</taxon>
        <taxon>Bacillati</taxon>
        <taxon>Actinomycetota</taxon>
        <taxon>Actinomycetes</taxon>
        <taxon>Streptosporangiales</taxon>
        <taxon>Nocardiopsidaceae</taxon>
        <taxon>Streptomonospora</taxon>
    </lineage>
</organism>
<accession>A0A9X3NPA2</accession>
<sequence>MSDPMNTVEVELARAIVQTLVGGLAELVRKVPALFRRGGEREEQAAQAELERSAAALEAAEGADREREEVRQEAVWETLLRRLPDDDPDTRAALAALLEELRAGLAGAAPGGEGGQVVSGGEAGTVQQVRAGRDAYTAGGDQHFGSGPDRRP</sequence>
<evidence type="ECO:0000313" key="2">
    <source>
        <dbReference type="EMBL" id="MDA0565726.1"/>
    </source>
</evidence>
<name>A0A9X3NPA2_9ACTN</name>
<gene>
    <name evidence="2" type="ORF">LG943_15590</name>
</gene>
<dbReference type="AlphaFoldDB" id="A0A9X3NPA2"/>